<dbReference type="AlphaFoldDB" id="A0A9D1NTD6"/>
<dbReference type="SMART" id="SM00530">
    <property type="entry name" value="HTH_XRE"/>
    <property type="match status" value="1"/>
</dbReference>
<dbReference type="GO" id="GO:0003677">
    <property type="term" value="F:DNA binding"/>
    <property type="evidence" value="ECO:0007669"/>
    <property type="project" value="InterPro"/>
</dbReference>
<dbReference type="Pfam" id="PF01381">
    <property type="entry name" value="HTH_3"/>
    <property type="match status" value="1"/>
</dbReference>
<reference evidence="2" key="1">
    <citation type="submission" date="2020-10" db="EMBL/GenBank/DDBJ databases">
        <authorList>
            <person name="Gilroy R."/>
        </authorList>
    </citation>
    <scope>NUCLEOTIDE SEQUENCE</scope>
    <source>
        <strain evidence="2">ChiBcec2-4451</strain>
    </source>
</reference>
<gene>
    <name evidence="2" type="ORF">IAA63_04840</name>
</gene>
<protein>
    <submittedName>
        <fullName evidence="2">Helix-turn-helix domain-containing protein</fullName>
    </submittedName>
</protein>
<feature type="domain" description="HTH cro/C1-type" evidence="1">
    <location>
        <begin position="22"/>
        <end position="74"/>
    </location>
</feature>
<comment type="caution">
    <text evidence="2">The sequence shown here is derived from an EMBL/GenBank/DDBJ whole genome shotgun (WGS) entry which is preliminary data.</text>
</comment>
<dbReference type="EMBL" id="DVON01000103">
    <property type="protein sequence ID" value="HIV12450.1"/>
    <property type="molecule type" value="Genomic_DNA"/>
</dbReference>
<evidence type="ECO:0000313" key="2">
    <source>
        <dbReference type="EMBL" id="HIV12450.1"/>
    </source>
</evidence>
<dbReference type="Gene3D" id="1.10.260.40">
    <property type="entry name" value="lambda repressor-like DNA-binding domains"/>
    <property type="match status" value="1"/>
</dbReference>
<dbReference type="InterPro" id="IPR001387">
    <property type="entry name" value="Cro/C1-type_HTH"/>
</dbReference>
<dbReference type="Proteomes" id="UP000886723">
    <property type="component" value="Unassembled WGS sequence"/>
</dbReference>
<sequence length="94" mass="10746">MNDFIFLKKTPYEIDKSIAERIRGIRKRRKITQKTLSERSGVSLGSIKRFESSGEISLISLTKIAMALDLEDQLEQLFAQAPFLSIEEIINDKS</sequence>
<evidence type="ECO:0000259" key="1">
    <source>
        <dbReference type="PROSITE" id="PS50943"/>
    </source>
</evidence>
<proteinExistence type="predicted"/>
<name>A0A9D1NTD6_9FIRM</name>
<accession>A0A9D1NTD6</accession>
<organism evidence="2 3">
    <name type="scientific">Candidatus Pullilachnospira stercoravium</name>
    <dbReference type="NCBI Taxonomy" id="2840913"/>
    <lineage>
        <taxon>Bacteria</taxon>
        <taxon>Bacillati</taxon>
        <taxon>Bacillota</taxon>
        <taxon>Clostridia</taxon>
        <taxon>Lachnospirales</taxon>
        <taxon>Lachnospiraceae</taxon>
        <taxon>Lachnospiraceae incertae sedis</taxon>
        <taxon>Candidatus Pullilachnospira</taxon>
    </lineage>
</organism>
<dbReference type="InterPro" id="IPR010982">
    <property type="entry name" value="Lambda_DNA-bd_dom_sf"/>
</dbReference>
<reference evidence="2" key="2">
    <citation type="journal article" date="2021" name="PeerJ">
        <title>Extensive microbial diversity within the chicken gut microbiome revealed by metagenomics and culture.</title>
        <authorList>
            <person name="Gilroy R."/>
            <person name="Ravi A."/>
            <person name="Getino M."/>
            <person name="Pursley I."/>
            <person name="Horton D.L."/>
            <person name="Alikhan N.F."/>
            <person name="Baker D."/>
            <person name="Gharbi K."/>
            <person name="Hall N."/>
            <person name="Watson M."/>
            <person name="Adriaenssens E.M."/>
            <person name="Foster-Nyarko E."/>
            <person name="Jarju S."/>
            <person name="Secka A."/>
            <person name="Antonio M."/>
            <person name="Oren A."/>
            <person name="Chaudhuri R.R."/>
            <person name="La Ragione R."/>
            <person name="Hildebrand F."/>
            <person name="Pallen M.J."/>
        </authorList>
    </citation>
    <scope>NUCLEOTIDE SEQUENCE</scope>
    <source>
        <strain evidence="2">ChiBcec2-4451</strain>
    </source>
</reference>
<dbReference type="PROSITE" id="PS50943">
    <property type="entry name" value="HTH_CROC1"/>
    <property type="match status" value="1"/>
</dbReference>
<dbReference type="SUPFAM" id="SSF47413">
    <property type="entry name" value="lambda repressor-like DNA-binding domains"/>
    <property type="match status" value="1"/>
</dbReference>
<evidence type="ECO:0000313" key="3">
    <source>
        <dbReference type="Proteomes" id="UP000886723"/>
    </source>
</evidence>